<dbReference type="EMBL" id="JBHSMA010000001">
    <property type="protein sequence ID" value="MFC5408039.1"/>
    <property type="molecule type" value="Genomic_DNA"/>
</dbReference>
<keyword evidence="2" id="KW-1185">Reference proteome</keyword>
<accession>A0ABW0I3W6</accession>
<evidence type="ECO:0000313" key="2">
    <source>
        <dbReference type="Proteomes" id="UP001596106"/>
    </source>
</evidence>
<proteinExistence type="predicted"/>
<dbReference type="InterPro" id="IPR036397">
    <property type="entry name" value="RNaseH_sf"/>
</dbReference>
<dbReference type="RefSeq" id="WP_379840727.1">
    <property type="nucleotide sequence ID" value="NZ_JBHSMA010000001.1"/>
</dbReference>
<protein>
    <recommendedName>
        <fullName evidence="3">Integrase catalytic domain-containing protein</fullName>
    </recommendedName>
</protein>
<dbReference type="Proteomes" id="UP001596106">
    <property type="component" value="Unassembled WGS sequence"/>
</dbReference>
<comment type="caution">
    <text evidence="1">The sequence shown here is derived from an EMBL/GenBank/DDBJ whole genome shotgun (WGS) entry which is preliminary data.</text>
</comment>
<gene>
    <name evidence="1" type="ORF">ACFPMF_01870</name>
</gene>
<name>A0ABW0I3W6_9BACT</name>
<organism evidence="1 2">
    <name type="scientific">Larkinella bovis</name>
    <dbReference type="NCBI Taxonomy" id="683041"/>
    <lineage>
        <taxon>Bacteria</taxon>
        <taxon>Pseudomonadati</taxon>
        <taxon>Bacteroidota</taxon>
        <taxon>Cytophagia</taxon>
        <taxon>Cytophagales</taxon>
        <taxon>Spirosomataceae</taxon>
        <taxon>Larkinella</taxon>
    </lineage>
</organism>
<evidence type="ECO:0000313" key="1">
    <source>
        <dbReference type="EMBL" id="MFC5408039.1"/>
    </source>
</evidence>
<evidence type="ECO:0008006" key="3">
    <source>
        <dbReference type="Google" id="ProtNLM"/>
    </source>
</evidence>
<dbReference type="Gene3D" id="3.30.420.10">
    <property type="entry name" value="Ribonuclease H-like superfamily/Ribonuclease H"/>
    <property type="match status" value="1"/>
</dbReference>
<sequence>MKKVADIWYVEFGELTERCGILDITVKMGISRGAKNWQYIPDPDDRRRRLIRYESLADKYKLIVRQAICKGLEPEEFYSQKTQVLLSERYSLEELLEQACKSEYLRYTGLYKVTSGSDRQRKMTIQSLARAAAVIETIGAYYEGLDWRDYGPIEKAVAWLDSEYDFYFPKGCQYLPKSGIRLKEAVMQRFFGRKETGKPRENNPLPITEVIRLPRQGNDNRDKFSNDRELLSWVVQARMDNRNWTARDIARKIAQVCQITGKKAPSESWVSQLLCEPKIQQLTTGRWGHEGGKAAIYQHYISVNRAMYAGDCWQIDATRFNFIEHKTPDGKSTQFLFIVAIRDVYSGYIVGVDFGVTENRWTYINALRMAARVTGYLPHTLVHDRFPGHMSDEMQIVLGKMEAKGVKLVCTHKATGKAALERWFDTLQTVFESQSKYYYGQGIRSTRDYAHRAPAYLDKLRKEARAEGFDFDQAWQEAWQCVDSYNQTRVGYYSKKHPDLKLSPSQLHEQSEKPHVYGLELWDEAALFWLEKVVTISRNQILITVHKQDHIYQIFDHKLLYSYSKKKISVRYDETDLSQIMLFVPESDVFITELKETSKVTLYGPDGNHDHLAAKQAQIKRFEKEKQADLSEILEDTRDITFLLAGRASKEEQIEAESQATKILYTQMGAKTAGPKPKALKTEEIEIDASKYAQNQY</sequence>
<reference evidence="2" key="1">
    <citation type="journal article" date="2019" name="Int. J. Syst. Evol. Microbiol.">
        <title>The Global Catalogue of Microorganisms (GCM) 10K type strain sequencing project: providing services to taxonomists for standard genome sequencing and annotation.</title>
        <authorList>
            <consortium name="The Broad Institute Genomics Platform"/>
            <consortium name="The Broad Institute Genome Sequencing Center for Infectious Disease"/>
            <person name="Wu L."/>
            <person name="Ma J."/>
        </authorList>
    </citation>
    <scope>NUCLEOTIDE SEQUENCE [LARGE SCALE GENOMIC DNA]</scope>
    <source>
        <strain evidence="2">CCUG 55250</strain>
    </source>
</reference>
<dbReference type="InterPro" id="IPR012337">
    <property type="entry name" value="RNaseH-like_sf"/>
</dbReference>
<dbReference type="SUPFAM" id="SSF53098">
    <property type="entry name" value="Ribonuclease H-like"/>
    <property type="match status" value="1"/>
</dbReference>